<proteinExistence type="predicted"/>
<keyword evidence="2" id="KW-1185">Reference proteome</keyword>
<name>A0A250XAD5_9CHLO</name>
<evidence type="ECO:0000313" key="1">
    <source>
        <dbReference type="EMBL" id="GAX79720.1"/>
    </source>
</evidence>
<organism evidence="1 2">
    <name type="scientific">Chlamydomonas eustigma</name>
    <dbReference type="NCBI Taxonomy" id="1157962"/>
    <lineage>
        <taxon>Eukaryota</taxon>
        <taxon>Viridiplantae</taxon>
        <taxon>Chlorophyta</taxon>
        <taxon>core chlorophytes</taxon>
        <taxon>Chlorophyceae</taxon>
        <taxon>CS clade</taxon>
        <taxon>Chlamydomonadales</taxon>
        <taxon>Chlamydomonadaceae</taxon>
        <taxon>Chlamydomonas</taxon>
    </lineage>
</organism>
<reference evidence="1 2" key="1">
    <citation type="submission" date="2017-08" db="EMBL/GenBank/DDBJ databases">
        <title>Acidophilic green algal genome provides insights into adaptation to an acidic environment.</title>
        <authorList>
            <person name="Hirooka S."/>
            <person name="Hirose Y."/>
            <person name="Kanesaki Y."/>
            <person name="Higuchi S."/>
            <person name="Fujiwara T."/>
            <person name="Onuma R."/>
            <person name="Era A."/>
            <person name="Ohbayashi R."/>
            <person name="Uzuka A."/>
            <person name="Nozaki H."/>
            <person name="Yoshikawa H."/>
            <person name="Miyagishima S.Y."/>
        </authorList>
    </citation>
    <scope>NUCLEOTIDE SEQUENCE [LARGE SCALE GENOMIC DNA]</scope>
    <source>
        <strain evidence="1 2">NIES-2499</strain>
    </source>
</reference>
<dbReference type="Proteomes" id="UP000232323">
    <property type="component" value="Unassembled WGS sequence"/>
</dbReference>
<comment type="caution">
    <text evidence="1">The sequence shown here is derived from an EMBL/GenBank/DDBJ whole genome shotgun (WGS) entry which is preliminary data.</text>
</comment>
<dbReference type="AlphaFoldDB" id="A0A250XAD5"/>
<sequence length="151" mass="17088">MSRADVRSLSPTRFQASQLFGHRCTSKEAAWTFRVGNMNQQIPQKEDPSALPQSRATNWFDAQGTRVAEAKCLKGLTSQDRDYMKVAQLGTYAIPGSNTTKLIGGRWRNVPDNYDGTGRLSMSRRIPHDNNSVETSLYHFSQHRNYPSAYM</sequence>
<accession>A0A250XAD5</accession>
<protein>
    <submittedName>
        <fullName evidence="1">Uncharacterized protein</fullName>
    </submittedName>
</protein>
<evidence type="ECO:0000313" key="2">
    <source>
        <dbReference type="Proteomes" id="UP000232323"/>
    </source>
</evidence>
<gene>
    <name evidence="1" type="ORF">CEUSTIGMA_g7161.t1</name>
</gene>
<dbReference type="EMBL" id="BEGY01000045">
    <property type="protein sequence ID" value="GAX79720.1"/>
    <property type="molecule type" value="Genomic_DNA"/>
</dbReference>